<evidence type="ECO:0000256" key="1">
    <source>
        <dbReference type="SAM" id="MobiDB-lite"/>
    </source>
</evidence>
<organism evidence="2 3">
    <name type="scientific">Senna tora</name>
    <dbReference type="NCBI Taxonomy" id="362788"/>
    <lineage>
        <taxon>Eukaryota</taxon>
        <taxon>Viridiplantae</taxon>
        <taxon>Streptophyta</taxon>
        <taxon>Embryophyta</taxon>
        <taxon>Tracheophyta</taxon>
        <taxon>Spermatophyta</taxon>
        <taxon>Magnoliopsida</taxon>
        <taxon>eudicotyledons</taxon>
        <taxon>Gunneridae</taxon>
        <taxon>Pentapetalae</taxon>
        <taxon>rosids</taxon>
        <taxon>fabids</taxon>
        <taxon>Fabales</taxon>
        <taxon>Fabaceae</taxon>
        <taxon>Caesalpinioideae</taxon>
        <taxon>Cassia clade</taxon>
        <taxon>Senna</taxon>
    </lineage>
</organism>
<evidence type="ECO:0000313" key="3">
    <source>
        <dbReference type="Proteomes" id="UP000634136"/>
    </source>
</evidence>
<accession>A0A834WHX4</accession>
<comment type="caution">
    <text evidence="2">The sequence shown here is derived from an EMBL/GenBank/DDBJ whole genome shotgun (WGS) entry which is preliminary data.</text>
</comment>
<feature type="region of interest" description="Disordered" evidence="1">
    <location>
        <begin position="54"/>
        <end position="87"/>
    </location>
</feature>
<feature type="compositionally biased region" description="Low complexity" evidence="1">
    <location>
        <begin position="68"/>
        <end position="87"/>
    </location>
</feature>
<proteinExistence type="predicted"/>
<sequence length="87" mass="9859">MKPMTQGSLPRSFKVIRVGRPAVDHVDRHPSKVNESWVNFFFCAKSHVHMLGQNEAYDTRKPPNKFQGDPSRSSGGRPSRLPSIKNQ</sequence>
<evidence type="ECO:0000313" key="2">
    <source>
        <dbReference type="EMBL" id="KAF7821493.1"/>
    </source>
</evidence>
<dbReference type="EMBL" id="JAAIUW010000008">
    <property type="protein sequence ID" value="KAF7821493.1"/>
    <property type="molecule type" value="Genomic_DNA"/>
</dbReference>
<protein>
    <submittedName>
        <fullName evidence="2">Uncharacterized protein</fullName>
    </submittedName>
</protein>
<dbReference type="AlphaFoldDB" id="A0A834WHX4"/>
<name>A0A834WHX4_9FABA</name>
<keyword evidence="3" id="KW-1185">Reference proteome</keyword>
<gene>
    <name evidence="2" type="ORF">G2W53_026948</name>
</gene>
<reference evidence="2" key="1">
    <citation type="submission" date="2020-09" db="EMBL/GenBank/DDBJ databases">
        <title>Genome-Enabled Discovery of Anthraquinone Biosynthesis in Senna tora.</title>
        <authorList>
            <person name="Kang S.-H."/>
            <person name="Pandey R.P."/>
            <person name="Lee C.-M."/>
            <person name="Sim J.-S."/>
            <person name="Jeong J.-T."/>
            <person name="Choi B.-S."/>
            <person name="Jung M."/>
            <person name="Ginzburg D."/>
            <person name="Zhao K."/>
            <person name="Won S.Y."/>
            <person name="Oh T.-J."/>
            <person name="Yu Y."/>
            <person name="Kim N.-H."/>
            <person name="Lee O.R."/>
            <person name="Lee T.-H."/>
            <person name="Bashyal P."/>
            <person name="Kim T.-S."/>
            <person name="Lee W.-H."/>
            <person name="Kawkins C."/>
            <person name="Kim C.-K."/>
            <person name="Kim J.S."/>
            <person name="Ahn B.O."/>
            <person name="Rhee S.Y."/>
            <person name="Sohng J.K."/>
        </authorList>
    </citation>
    <scope>NUCLEOTIDE SEQUENCE</scope>
    <source>
        <tissue evidence="2">Leaf</tissue>
    </source>
</reference>
<dbReference type="Proteomes" id="UP000634136">
    <property type="component" value="Unassembled WGS sequence"/>
</dbReference>